<proteinExistence type="predicted"/>
<dbReference type="RefSeq" id="WP_111845516.1">
    <property type="nucleotide sequence ID" value="NZ_UEGI01000019.1"/>
</dbReference>
<dbReference type="OrthoDB" id="893961at2"/>
<dbReference type="Proteomes" id="UP000321497">
    <property type="component" value="Unassembled WGS sequence"/>
</dbReference>
<protein>
    <submittedName>
        <fullName evidence="1">Uncharacterized protein</fullName>
    </submittedName>
</protein>
<name>A0A5C6YVK9_9FLAO</name>
<reference evidence="1 2" key="1">
    <citation type="submission" date="2019-08" db="EMBL/GenBank/DDBJ databases">
        <title>Genome of Aequorivita antarctica SW49 (type strain).</title>
        <authorList>
            <person name="Bowman J.P."/>
        </authorList>
    </citation>
    <scope>NUCLEOTIDE SEQUENCE [LARGE SCALE GENOMIC DNA]</scope>
    <source>
        <strain evidence="1 2">SW49</strain>
    </source>
</reference>
<comment type="caution">
    <text evidence="1">The sequence shown here is derived from an EMBL/GenBank/DDBJ whole genome shotgun (WGS) entry which is preliminary data.</text>
</comment>
<sequence length="88" mass="10288">MKRKNLNGIPNSISQQYFSTLFYYGKGYMADWIWNAATEKGINELTIDIINYKIHPKELQIKPLVIFLPKLKETIKKTLEIEGFLPNL</sequence>
<gene>
    <name evidence="1" type="ORF">ESU54_15900</name>
</gene>
<keyword evidence="2" id="KW-1185">Reference proteome</keyword>
<accession>A0A5C6YVK9</accession>
<organism evidence="1 2">
    <name type="scientific">Aequorivita antarctica</name>
    <dbReference type="NCBI Taxonomy" id="153266"/>
    <lineage>
        <taxon>Bacteria</taxon>
        <taxon>Pseudomonadati</taxon>
        <taxon>Bacteroidota</taxon>
        <taxon>Flavobacteriia</taxon>
        <taxon>Flavobacteriales</taxon>
        <taxon>Flavobacteriaceae</taxon>
        <taxon>Aequorivita</taxon>
    </lineage>
</organism>
<dbReference type="AlphaFoldDB" id="A0A5C6YVK9"/>
<evidence type="ECO:0000313" key="1">
    <source>
        <dbReference type="EMBL" id="TXD71615.1"/>
    </source>
</evidence>
<dbReference type="EMBL" id="VORT01000015">
    <property type="protein sequence ID" value="TXD71615.1"/>
    <property type="molecule type" value="Genomic_DNA"/>
</dbReference>
<evidence type="ECO:0000313" key="2">
    <source>
        <dbReference type="Proteomes" id="UP000321497"/>
    </source>
</evidence>